<protein>
    <submittedName>
        <fullName evidence="1">Uncharacterized protein</fullName>
    </submittedName>
</protein>
<reference evidence="1" key="2">
    <citation type="submission" date="2025-09" db="UniProtKB">
        <authorList>
            <consortium name="EnsemblPlants"/>
        </authorList>
    </citation>
    <scope>IDENTIFICATION</scope>
</reference>
<organism evidence="1 2">
    <name type="scientific">Avena sativa</name>
    <name type="common">Oat</name>
    <dbReference type="NCBI Taxonomy" id="4498"/>
    <lineage>
        <taxon>Eukaryota</taxon>
        <taxon>Viridiplantae</taxon>
        <taxon>Streptophyta</taxon>
        <taxon>Embryophyta</taxon>
        <taxon>Tracheophyta</taxon>
        <taxon>Spermatophyta</taxon>
        <taxon>Magnoliopsida</taxon>
        <taxon>Liliopsida</taxon>
        <taxon>Poales</taxon>
        <taxon>Poaceae</taxon>
        <taxon>BOP clade</taxon>
        <taxon>Pooideae</taxon>
        <taxon>Poodae</taxon>
        <taxon>Poeae</taxon>
        <taxon>Poeae Chloroplast Group 1 (Aveneae type)</taxon>
        <taxon>Aveninae</taxon>
        <taxon>Avena</taxon>
    </lineage>
</organism>
<evidence type="ECO:0000313" key="2">
    <source>
        <dbReference type="Proteomes" id="UP001732700"/>
    </source>
</evidence>
<reference evidence="1" key="1">
    <citation type="submission" date="2021-05" db="EMBL/GenBank/DDBJ databases">
        <authorList>
            <person name="Scholz U."/>
            <person name="Mascher M."/>
            <person name="Fiebig A."/>
        </authorList>
    </citation>
    <scope>NUCLEOTIDE SEQUENCE [LARGE SCALE GENOMIC DNA]</scope>
</reference>
<name>A0ACD5W7S9_AVESA</name>
<dbReference type="Proteomes" id="UP001732700">
    <property type="component" value="Chromosome 4A"/>
</dbReference>
<dbReference type="EnsemblPlants" id="AVESA.00010b.r2.4AG0587010.1">
    <property type="protein sequence ID" value="AVESA.00010b.r2.4AG0587010.1.CDS"/>
    <property type="gene ID" value="AVESA.00010b.r2.4AG0587010"/>
</dbReference>
<evidence type="ECO:0000313" key="1">
    <source>
        <dbReference type="EnsemblPlants" id="AVESA.00010b.r2.4AG0587010.1.CDS"/>
    </source>
</evidence>
<accession>A0ACD5W7S9</accession>
<sequence length="139" mass="13887">MGRRGSGGGSRSAPRVKTPAPKPATKSSAPAPAVSGGAPTSIIGSLGSAIADGIGWGVGTSMAHRAIDSILGPRTIRVVEGTESAPAASPASAPLDACSIHNKAFGDCINQNGSDISRCQFYLDLLNECRRNGGVSTIA</sequence>
<keyword evidence="2" id="KW-1185">Reference proteome</keyword>
<proteinExistence type="predicted"/>